<dbReference type="InterPro" id="IPR014031">
    <property type="entry name" value="Ketoacyl_synth_C"/>
</dbReference>
<dbReference type="EC" id="2.3.1.-" evidence="6"/>
<comment type="similarity">
    <text evidence="2 4">Belongs to the thiolase-like superfamily. Beta-ketoacyl-ACP synthases family.</text>
</comment>
<evidence type="ECO:0000259" key="5">
    <source>
        <dbReference type="PROSITE" id="PS52004"/>
    </source>
</evidence>
<dbReference type="InterPro" id="IPR020841">
    <property type="entry name" value="PKS_Beta-ketoAc_synthase_dom"/>
</dbReference>
<dbReference type="InterPro" id="IPR000794">
    <property type="entry name" value="Beta-ketoacyl_synthase"/>
</dbReference>
<dbReference type="SUPFAM" id="SSF53901">
    <property type="entry name" value="Thiolase-like"/>
    <property type="match status" value="2"/>
</dbReference>
<sequence>METVAVTGLGVVTGDYLGAEEQFLALYNGESTIKKDARLSVLGIDNVVSSPISKSVISKLKDKYNISSEYSHECNYIAFDAVTQAVNSARIKVDSLKKAGLFFGINKLFPNNQDLNILWDVYQNKNISAEERKHVLQRLEYLNPDKVSDYLSSRLGLEGPISVFGDACAAGAAAITSGYRRIQQGQLDIAICGAAEIGTQPIMQLLFTKLGATSNTVFPTPEQTSRPFDKDRAGCVLADAAAFLILENAEHAKRRGKQPLAYIRGAARQIESYKLTATNPDGSLYRDCIEMALADAKLPPDAIDHISAHGTSTVSNDQAESRAIASLFPDSTSVTSTKSALGHSLAASGAIEAVLSVLCIAKQQVLPTLNFSESKPEEPSLNIVKQGSPQIINHILSNSFGFGGENCCLIFSKEGP</sequence>
<evidence type="ECO:0000256" key="4">
    <source>
        <dbReference type="RuleBase" id="RU003694"/>
    </source>
</evidence>
<dbReference type="InterPro" id="IPR016039">
    <property type="entry name" value="Thiolase-like"/>
</dbReference>
<accession>A0ABU3ZQH0</accession>
<proteinExistence type="inferred from homology"/>
<dbReference type="PANTHER" id="PTHR11712">
    <property type="entry name" value="POLYKETIDE SYNTHASE-RELATED"/>
    <property type="match status" value="1"/>
</dbReference>
<name>A0ABU3ZQH0_9GAMM</name>
<dbReference type="CDD" id="cd00834">
    <property type="entry name" value="KAS_I_II"/>
    <property type="match status" value="1"/>
</dbReference>
<dbReference type="Proteomes" id="UP001186452">
    <property type="component" value="Unassembled WGS sequence"/>
</dbReference>
<dbReference type="Pfam" id="PF02801">
    <property type="entry name" value="Ketoacyl-synt_C"/>
    <property type="match status" value="1"/>
</dbReference>
<evidence type="ECO:0000313" key="7">
    <source>
        <dbReference type="Proteomes" id="UP001186452"/>
    </source>
</evidence>
<dbReference type="PROSITE" id="PS52004">
    <property type="entry name" value="KS3_2"/>
    <property type="match status" value="1"/>
</dbReference>
<protein>
    <submittedName>
        <fullName evidence="6">Beta-ketoacyl-[acyl-carrier-protein] synthase family protein</fullName>
        <ecNumber evidence="6">2.3.1.-</ecNumber>
    </submittedName>
</protein>
<dbReference type="PANTHER" id="PTHR11712:SF336">
    <property type="entry name" value="3-OXOACYL-[ACYL-CARRIER-PROTEIN] SYNTHASE, MITOCHONDRIAL"/>
    <property type="match status" value="1"/>
</dbReference>
<comment type="caution">
    <text evidence="6">The sequence shown here is derived from an EMBL/GenBank/DDBJ whole genome shotgun (WGS) entry which is preliminary data.</text>
</comment>
<reference evidence="6 7" key="1">
    <citation type="submission" date="2023-10" db="EMBL/GenBank/DDBJ databases">
        <title>Marine bacteria isolated from horseshoe crab.</title>
        <authorList>
            <person name="Cheng T.H."/>
        </authorList>
    </citation>
    <scope>NUCLEOTIDE SEQUENCE [LARGE SCALE GENOMIC DNA]</scope>
    <source>
        <strain evidence="6 7">HSC6</strain>
    </source>
</reference>
<evidence type="ECO:0000256" key="1">
    <source>
        <dbReference type="ARBA" id="ARBA00005194"/>
    </source>
</evidence>
<dbReference type="RefSeq" id="WP_317525157.1">
    <property type="nucleotide sequence ID" value="NZ_JAWJZI010000028.1"/>
</dbReference>
<dbReference type="Gene3D" id="3.40.47.10">
    <property type="match status" value="1"/>
</dbReference>
<dbReference type="EMBL" id="JAWJZI010000028">
    <property type="protein sequence ID" value="MDV5172361.1"/>
    <property type="molecule type" value="Genomic_DNA"/>
</dbReference>
<evidence type="ECO:0000256" key="2">
    <source>
        <dbReference type="ARBA" id="ARBA00008467"/>
    </source>
</evidence>
<dbReference type="InterPro" id="IPR018201">
    <property type="entry name" value="Ketoacyl_synth_AS"/>
</dbReference>
<gene>
    <name evidence="6" type="ORF">R2X38_25495</name>
</gene>
<feature type="domain" description="Ketosynthase family 3 (KS3)" evidence="5">
    <location>
        <begin position="1"/>
        <end position="413"/>
    </location>
</feature>
<dbReference type="SMART" id="SM00825">
    <property type="entry name" value="PKS_KS"/>
    <property type="match status" value="1"/>
</dbReference>
<organism evidence="6 7">
    <name type="scientific">Photobacterium rosenbergii</name>
    <dbReference type="NCBI Taxonomy" id="294936"/>
    <lineage>
        <taxon>Bacteria</taxon>
        <taxon>Pseudomonadati</taxon>
        <taxon>Pseudomonadota</taxon>
        <taxon>Gammaproteobacteria</taxon>
        <taxon>Vibrionales</taxon>
        <taxon>Vibrionaceae</taxon>
        <taxon>Photobacterium</taxon>
    </lineage>
</organism>
<dbReference type="Pfam" id="PF00109">
    <property type="entry name" value="ketoacyl-synt"/>
    <property type="match status" value="1"/>
</dbReference>
<dbReference type="PROSITE" id="PS00606">
    <property type="entry name" value="KS3_1"/>
    <property type="match status" value="1"/>
</dbReference>
<dbReference type="InterPro" id="IPR014030">
    <property type="entry name" value="Ketoacyl_synth_N"/>
</dbReference>
<evidence type="ECO:0000313" key="6">
    <source>
        <dbReference type="EMBL" id="MDV5172361.1"/>
    </source>
</evidence>
<dbReference type="GO" id="GO:0016746">
    <property type="term" value="F:acyltransferase activity"/>
    <property type="evidence" value="ECO:0007669"/>
    <property type="project" value="UniProtKB-KW"/>
</dbReference>
<keyword evidence="6" id="KW-0012">Acyltransferase</keyword>
<keyword evidence="7" id="KW-1185">Reference proteome</keyword>
<evidence type="ECO:0000256" key="3">
    <source>
        <dbReference type="ARBA" id="ARBA00022679"/>
    </source>
</evidence>
<comment type="pathway">
    <text evidence="1">Lipid metabolism; fatty acid biosynthesis.</text>
</comment>
<keyword evidence="3 4" id="KW-0808">Transferase</keyword>